<dbReference type="PANTHER" id="PTHR16138">
    <property type="entry name" value="MYCOPHENOLIC ACID ACYL-GLUCURONIDE ESTERASE, MITOCHONDRIAL"/>
    <property type="match status" value="1"/>
</dbReference>
<sequence length="238" mass="26555">MNAPLATPASGPRWLYLHGFASGPLSAKGVWLDAYWAKQGITLERLNLRVPSLEHLSLHTMLDTVRDALGAPNDRAVLIGSSMGGYVAARTAEADPRVGALVLLAPAFHFVEQLQRRLGPKAWAEWQRTGFLETDDHAEKRRTRVHHGIMQEAQLLDAKRGPWPDVRVPTLIVHGRQDDTCDVRYSREWAKGKRHVRLVEVDDGHELTASLELIAREADVFLSPWRGVEPARQVFTGG</sequence>
<evidence type="ECO:0000256" key="1">
    <source>
        <dbReference type="ARBA" id="ARBA00022801"/>
    </source>
</evidence>
<dbReference type="Gene3D" id="3.40.50.1820">
    <property type="entry name" value="alpha/beta hydrolase"/>
    <property type="match status" value="1"/>
</dbReference>
<dbReference type="GO" id="GO:0016787">
    <property type="term" value="F:hydrolase activity"/>
    <property type="evidence" value="ECO:0007669"/>
    <property type="project" value="UniProtKB-KW"/>
</dbReference>
<dbReference type="SUPFAM" id="SSF53474">
    <property type="entry name" value="alpha/beta-Hydrolases"/>
    <property type="match status" value="1"/>
</dbReference>
<organism evidence="2 3">
    <name type="scientific">Corallococcus macrosporus</name>
    <dbReference type="NCBI Taxonomy" id="35"/>
    <lineage>
        <taxon>Bacteria</taxon>
        <taxon>Pseudomonadati</taxon>
        <taxon>Myxococcota</taxon>
        <taxon>Myxococcia</taxon>
        <taxon>Myxococcales</taxon>
        <taxon>Cystobacterineae</taxon>
        <taxon>Myxococcaceae</taxon>
        <taxon>Corallococcus</taxon>
    </lineage>
</organism>
<dbReference type="InterPro" id="IPR029058">
    <property type="entry name" value="AB_hydrolase_fold"/>
</dbReference>
<keyword evidence="1 2" id="KW-0378">Hydrolase</keyword>
<dbReference type="InterPro" id="IPR052382">
    <property type="entry name" value="ABHD10_acyl-thioesterase"/>
</dbReference>
<proteinExistence type="predicted"/>
<evidence type="ECO:0000313" key="3">
    <source>
        <dbReference type="Proteomes" id="UP000664052"/>
    </source>
</evidence>
<keyword evidence="3" id="KW-1185">Reference proteome</keyword>
<dbReference type="RefSeq" id="WP_207053186.1">
    <property type="nucleotide sequence ID" value="NZ_JAFIMU010000007.1"/>
</dbReference>
<gene>
    <name evidence="2" type="ORF">JYK02_19960</name>
</gene>
<reference evidence="2 3" key="1">
    <citation type="submission" date="2021-02" db="EMBL/GenBank/DDBJ databases">
        <title>De Novo genome assembly of isolated myxobacteria.</title>
        <authorList>
            <person name="Stevens D.C."/>
        </authorList>
    </citation>
    <scope>NUCLEOTIDE SEQUENCE [LARGE SCALE GENOMIC DNA]</scope>
    <source>
        <strain evidence="2 3">ATCC 29039</strain>
    </source>
</reference>
<name>A0ABS3DDS3_9BACT</name>
<dbReference type="PANTHER" id="PTHR16138:SF7">
    <property type="entry name" value="PALMITOYL-PROTEIN THIOESTERASE ABHD10, MITOCHONDRIAL"/>
    <property type="match status" value="1"/>
</dbReference>
<dbReference type="EMBL" id="JAFIMU010000007">
    <property type="protein sequence ID" value="MBN8229791.1"/>
    <property type="molecule type" value="Genomic_DNA"/>
</dbReference>
<comment type="caution">
    <text evidence="2">The sequence shown here is derived from an EMBL/GenBank/DDBJ whole genome shotgun (WGS) entry which is preliminary data.</text>
</comment>
<accession>A0ABS3DDS3</accession>
<dbReference type="Pfam" id="PF05728">
    <property type="entry name" value="UPF0227"/>
    <property type="match status" value="1"/>
</dbReference>
<protein>
    <submittedName>
        <fullName evidence="2">Alpha/beta fold hydrolase</fullName>
    </submittedName>
</protein>
<dbReference type="InterPro" id="IPR008886">
    <property type="entry name" value="UPF0227/Esterase_YqiA"/>
</dbReference>
<evidence type="ECO:0000313" key="2">
    <source>
        <dbReference type="EMBL" id="MBN8229791.1"/>
    </source>
</evidence>
<dbReference type="Proteomes" id="UP000664052">
    <property type="component" value="Unassembled WGS sequence"/>
</dbReference>